<evidence type="ECO:0000313" key="2">
    <source>
        <dbReference type="EMBL" id="EMR62068.1"/>
    </source>
</evidence>
<dbReference type="KEGG" id="ela:UCREL1_10999"/>
<protein>
    <submittedName>
        <fullName evidence="2">Uncharacterized protein</fullName>
    </submittedName>
</protein>
<feature type="region of interest" description="Disordered" evidence="1">
    <location>
        <begin position="799"/>
        <end position="861"/>
    </location>
</feature>
<feature type="region of interest" description="Disordered" evidence="1">
    <location>
        <begin position="595"/>
        <end position="624"/>
    </location>
</feature>
<dbReference type="HOGENOM" id="CLU_283998_0_0_1"/>
<reference evidence="3" key="1">
    <citation type="journal article" date="2013" name="Genome Announc.">
        <title>Draft genome sequence of the grapevine dieback fungus Eutypa lata UCR-EL1.</title>
        <authorList>
            <person name="Blanco-Ulate B."/>
            <person name="Rolshausen P.E."/>
            <person name="Cantu D."/>
        </authorList>
    </citation>
    <scope>NUCLEOTIDE SEQUENCE [LARGE SCALE GENOMIC DNA]</scope>
    <source>
        <strain evidence="3">UCR-EL1</strain>
    </source>
</reference>
<dbReference type="OrthoDB" id="5422628at2759"/>
<sequence>MTTTAPPPVTVPIGPNGVDPTLALTPILNYLRDQDVYRDPQWTQNFDNIEKYLDACQAGRLRGDLGYGSAVLLVNLDLARSMDDSDDHYTNVRVQDQTQFWDQLDQHLAQKRANPTTAAAWHPPPANLYDASNQIFQHCIRNGVAETNFRIQLEEAILNDIDAGKIYPYKTPPNKTTTPAAERQLYNDNKRRDLYTRDEEDEDDDDNDADDANSHDPKYKLLTEPEMTWLKFVGEPPRSKRMMDKVDELRQDNLALIFDNRLQEILRGYGTWEEKTSNDPKDAYSVLHAPNRTEPLPIDELLEKINGAETDMLPDDYLRHPNQSYQFTMEEAEHYLRVLWRLHRCMLWFPETHYVQGTYGDDEPQPSVDDVASWEQLWHWVSSKDYHGTAEITCQFLRGLAFRMGTTIQYYKNLQTNLQGKPPIDSNDAIREIDHWTTTVDAGETFTNTAADGSTVTSNLDTPGAQAVVDKADPDKALASTTPDKDPFVLIKKGLINDCVENRSMLYPGHLSAFRNKSQTPFQGVERPNIWSWATSAQRRYQAPYTRKTFFNMRRWPLHHQSEQRQGWIKNRQDEIIKVNPRIQKTGILTARIEPGAMNRKDRSRARASRGVVPPPVDISQEAAQMPDDLTEWWPERPAIAAWDPYDKYRSAKDPQRMTLSDYYKMQRPEDTGDKGNTGKPDKPDKTGQPTPPPDNRQNGNGGKNTGNGGTTGPPDPKNNQLNPIIRSHQDWIPGPAVYPMGDTLLQQIVISRQLENAIYPPSQVPWGDWLKTKLWEVSHERPKQISLLPETGRATIVRSAQEKRKLPPDYVQNGPAKRLRVPGPPDPRPDSGQAQIVGRRFFRRPGPTAQTPEDKTARRERNNELKAAFPGGYQRIPLPVPVTTTVTNSATSTVTLTTTNQPPPPGLDRGVWAVEGSIAQQHTDIVLPQSGEMVDCFDDIHNDHAHDWYEVRKHNGVVDDSYSGPTYADRMAGALYLYGQTSLQMDLALGIIDSRAPNHPFIHPLPKGHNRAARIIWVFYDGQAARWRPTPPRKDQAWLYGDFDYWYPVGAAPPPQPPVDPSNPQNPNPNPDDTDPDNTGIAKPQGTSILTAGA</sequence>
<gene>
    <name evidence="2" type="ORF">UCREL1_10999</name>
</gene>
<feature type="compositionally biased region" description="Basic and acidic residues" evidence="1">
    <location>
        <begin position="665"/>
        <end position="674"/>
    </location>
</feature>
<dbReference type="Proteomes" id="UP000012174">
    <property type="component" value="Unassembled WGS sequence"/>
</dbReference>
<feature type="compositionally biased region" description="Gly residues" evidence="1">
    <location>
        <begin position="700"/>
        <end position="712"/>
    </location>
</feature>
<proteinExistence type="predicted"/>
<feature type="region of interest" description="Disordered" evidence="1">
    <location>
        <begin position="1051"/>
        <end position="1095"/>
    </location>
</feature>
<dbReference type="AlphaFoldDB" id="M7SD14"/>
<name>M7SD14_EUTLA</name>
<accession>M7SD14</accession>
<feature type="region of interest" description="Disordered" evidence="1">
    <location>
        <begin position="168"/>
        <end position="220"/>
    </location>
</feature>
<feature type="compositionally biased region" description="Pro residues" evidence="1">
    <location>
        <begin position="1052"/>
        <end position="1071"/>
    </location>
</feature>
<evidence type="ECO:0000256" key="1">
    <source>
        <dbReference type="SAM" id="MobiDB-lite"/>
    </source>
</evidence>
<feature type="compositionally biased region" description="Basic and acidic residues" evidence="1">
    <location>
        <begin position="188"/>
        <end position="197"/>
    </location>
</feature>
<feature type="compositionally biased region" description="Polar residues" evidence="1">
    <location>
        <begin position="1086"/>
        <end position="1095"/>
    </location>
</feature>
<feature type="region of interest" description="Disordered" evidence="1">
    <location>
        <begin position="660"/>
        <end position="723"/>
    </location>
</feature>
<feature type="compositionally biased region" description="Low complexity" evidence="1">
    <location>
        <begin position="168"/>
        <end position="179"/>
    </location>
</feature>
<evidence type="ECO:0000313" key="3">
    <source>
        <dbReference type="Proteomes" id="UP000012174"/>
    </source>
</evidence>
<dbReference type="EMBL" id="KB707502">
    <property type="protein sequence ID" value="EMR62068.1"/>
    <property type="molecule type" value="Genomic_DNA"/>
</dbReference>
<dbReference type="eggNOG" id="ENOG502RPIZ">
    <property type="taxonomic scope" value="Eukaryota"/>
</dbReference>
<feature type="compositionally biased region" description="Acidic residues" evidence="1">
    <location>
        <begin position="198"/>
        <end position="211"/>
    </location>
</feature>
<organism evidence="2 3">
    <name type="scientific">Eutypa lata (strain UCR-EL1)</name>
    <name type="common">Grapevine dieback disease fungus</name>
    <name type="synonym">Eutypa armeniacae</name>
    <dbReference type="NCBI Taxonomy" id="1287681"/>
    <lineage>
        <taxon>Eukaryota</taxon>
        <taxon>Fungi</taxon>
        <taxon>Dikarya</taxon>
        <taxon>Ascomycota</taxon>
        <taxon>Pezizomycotina</taxon>
        <taxon>Sordariomycetes</taxon>
        <taxon>Xylariomycetidae</taxon>
        <taxon>Xylariales</taxon>
        <taxon>Diatrypaceae</taxon>
        <taxon>Eutypa</taxon>
    </lineage>
</organism>
<keyword evidence="3" id="KW-1185">Reference proteome</keyword>